<keyword evidence="3 6" id="KW-0812">Transmembrane</keyword>
<gene>
    <name evidence="7" type="ORF">ACFO8Q_17090</name>
</gene>
<feature type="transmembrane region" description="Helical" evidence="6">
    <location>
        <begin position="99"/>
        <end position="125"/>
    </location>
</feature>
<feature type="transmembrane region" description="Helical" evidence="6">
    <location>
        <begin position="159"/>
        <end position="175"/>
    </location>
</feature>
<organism evidence="7 8">
    <name type="scientific">Effusibacillus consociatus</name>
    <dbReference type="NCBI Taxonomy" id="1117041"/>
    <lineage>
        <taxon>Bacteria</taxon>
        <taxon>Bacillati</taxon>
        <taxon>Bacillota</taxon>
        <taxon>Bacilli</taxon>
        <taxon>Bacillales</taxon>
        <taxon>Alicyclobacillaceae</taxon>
        <taxon>Effusibacillus</taxon>
    </lineage>
</organism>
<feature type="transmembrane region" description="Helical" evidence="6">
    <location>
        <begin position="69"/>
        <end position="87"/>
    </location>
</feature>
<dbReference type="PANTHER" id="PTHR30238:SF4">
    <property type="entry name" value="SLL1022 PROTEIN"/>
    <property type="match status" value="1"/>
</dbReference>
<evidence type="ECO:0000256" key="5">
    <source>
        <dbReference type="ARBA" id="ARBA00023136"/>
    </source>
</evidence>
<dbReference type="InterPro" id="IPR022301">
    <property type="entry name" value="Integral_membrane_YjbE"/>
</dbReference>
<evidence type="ECO:0000256" key="3">
    <source>
        <dbReference type="ARBA" id="ARBA00022692"/>
    </source>
</evidence>
<evidence type="ECO:0000256" key="1">
    <source>
        <dbReference type="ARBA" id="ARBA00004141"/>
    </source>
</evidence>
<dbReference type="EMBL" id="JBHSHC010000115">
    <property type="protein sequence ID" value="MFC4769054.1"/>
    <property type="molecule type" value="Genomic_DNA"/>
</dbReference>
<evidence type="ECO:0000256" key="2">
    <source>
        <dbReference type="ARBA" id="ARBA00007511"/>
    </source>
</evidence>
<dbReference type="Pfam" id="PF03741">
    <property type="entry name" value="TerC"/>
    <property type="match status" value="1"/>
</dbReference>
<comment type="similarity">
    <text evidence="2">Belongs to the TerC family.</text>
</comment>
<proteinExistence type="inferred from homology"/>
<accession>A0ABV9Q464</accession>
<feature type="transmembrane region" description="Helical" evidence="6">
    <location>
        <begin position="195"/>
        <end position="213"/>
    </location>
</feature>
<comment type="caution">
    <text evidence="7">The sequence shown here is derived from an EMBL/GenBank/DDBJ whole genome shotgun (WGS) entry which is preliminary data.</text>
</comment>
<evidence type="ECO:0000256" key="4">
    <source>
        <dbReference type="ARBA" id="ARBA00022989"/>
    </source>
</evidence>
<sequence length="230" mass="24887">MDVGFFADLLKIIIINLVLSGDNAIVIALASRNLPDLQRKKAIGYGTLGAVVLRILLTFVVVWILKIPFLMVIGGLLLVWISYKLLVNKEENVDIKAGANLFQAVQTIIVADLVMSLDNVLAVAAAAKGNFWLLVIGIALSIPIIVWGSTLILKLIEKYPAIIYIGAGILAYTAGEMLISDKNIEKWVHAIPGSHYLIPILTAVVVLAVAFAVNRRERGPVKQEGVSNTP</sequence>
<feature type="transmembrane region" description="Helical" evidence="6">
    <location>
        <begin position="131"/>
        <end position="152"/>
    </location>
</feature>
<protein>
    <submittedName>
        <fullName evidence="7">TerC family protein</fullName>
    </submittedName>
</protein>
<feature type="transmembrane region" description="Helical" evidence="6">
    <location>
        <begin position="12"/>
        <end position="30"/>
    </location>
</feature>
<name>A0ABV9Q464_9BACL</name>
<evidence type="ECO:0000256" key="6">
    <source>
        <dbReference type="SAM" id="Phobius"/>
    </source>
</evidence>
<dbReference type="InterPro" id="IPR005496">
    <property type="entry name" value="Integral_membrane_TerC"/>
</dbReference>
<feature type="transmembrane region" description="Helical" evidence="6">
    <location>
        <begin position="42"/>
        <end position="63"/>
    </location>
</feature>
<dbReference type="Proteomes" id="UP001596002">
    <property type="component" value="Unassembled WGS sequence"/>
</dbReference>
<reference evidence="8" key="1">
    <citation type="journal article" date="2019" name="Int. J. Syst. Evol. Microbiol.">
        <title>The Global Catalogue of Microorganisms (GCM) 10K type strain sequencing project: providing services to taxonomists for standard genome sequencing and annotation.</title>
        <authorList>
            <consortium name="The Broad Institute Genomics Platform"/>
            <consortium name="The Broad Institute Genome Sequencing Center for Infectious Disease"/>
            <person name="Wu L."/>
            <person name="Ma J."/>
        </authorList>
    </citation>
    <scope>NUCLEOTIDE SEQUENCE [LARGE SCALE GENOMIC DNA]</scope>
    <source>
        <strain evidence="8">WYCCWR 12678</strain>
    </source>
</reference>
<comment type="subcellular location">
    <subcellularLocation>
        <location evidence="1">Membrane</location>
        <topology evidence="1">Multi-pass membrane protein</topology>
    </subcellularLocation>
</comment>
<keyword evidence="8" id="KW-1185">Reference proteome</keyword>
<evidence type="ECO:0000313" key="7">
    <source>
        <dbReference type="EMBL" id="MFC4769054.1"/>
    </source>
</evidence>
<evidence type="ECO:0000313" key="8">
    <source>
        <dbReference type="Proteomes" id="UP001596002"/>
    </source>
</evidence>
<keyword evidence="5 6" id="KW-0472">Membrane</keyword>
<dbReference type="PANTHER" id="PTHR30238">
    <property type="entry name" value="MEMBRANE BOUND PREDICTED REDOX MODULATOR"/>
    <property type="match status" value="1"/>
</dbReference>
<keyword evidence="4 6" id="KW-1133">Transmembrane helix</keyword>
<dbReference type="NCBIfam" id="TIGR03717">
    <property type="entry name" value="R_switched_YjbE"/>
    <property type="match status" value="1"/>
</dbReference>
<dbReference type="RefSeq" id="WP_380027132.1">
    <property type="nucleotide sequence ID" value="NZ_JBHSHC010000115.1"/>
</dbReference>